<gene>
    <name evidence="3" type="ORF">GU926_01455</name>
</gene>
<dbReference type="InterPro" id="IPR050827">
    <property type="entry name" value="CRP1_MDG1_kinase"/>
</dbReference>
<dbReference type="EMBL" id="CP047897">
    <property type="protein sequence ID" value="QHL86183.1"/>
    <property type="molecule type" value="Genomic_DNA"/>
</dbReference>
<comment type="similarity">
    <text evidence="1">Belongs to the 5'-AMP-activated protein kinase beta subunit family.</text>
</comment>
<evidence type="ECO:0000313" key="3">
    <source>
        <dbReference type="EMBL" id="QHL86183.1"/>
    </source>
</evidence>
<protein>
    <recommendedName>
        <fullName evidence="2">AMP-activated protein kinase glycogen-binding domain-containing protein</fullName>
    </recommendedName>
</protein>
<keyword evidence="4" id="KW-1185">Reference proteome</keyword>
<evidence type="ECO:0000313" key="4">
    <source>
        <dbReference type="Proteomes" id="UP000464214"/>
    </source>
</evidence>
<reference evidence="3 4" key="1">
    <citation type="submission" date="2020-01" db="EMBL/GenBank/DDBJ databases">
        <authorList>
            <person name="Kim M."/>
        </authorList>
    </citation>
    <scope>NUCLEOTIDE SEQUENCE [LARGE SCALE GENOMIC DNA]</scope>
    <source>
        <strain evidence="3 4">BT10</strain>
    </source>
</reference>
<dbReference type="Pfam" id="PF16561">
    <property type="entry name" value="AMPK1_CBM"/>
    <property type="match status" value="4"/>
</dbReference>
<dbReference type="Gene3D" id="2.60.40.10">
    <property type="entry name" value="Immunoglobulins"/>
    <property type="match status" value="4"/>
</dbReference>
<dbReference type="SUPFAM" id="SSF81296">
    <property type="entry name" value="E set domains"/>
    <property type="match status" value="4"/>
</dbReference>
<evidence type="ECO:0000256" key="1">
    <source>
        <dbReference type="ARBA" id="ARBA00010926"/>
    </source>
</evidence>
<name>A0A6P1NZ52_9BACT</name>
<feature type="domain" description="AMP-activated protein kinase glycogen-binding" evidence="2">
    <location>
        <begin position="130"/>
        <end position="203"/>
    </location>
</feature>
<dbReference type="KEGG" id="nib:GU926_01455"/>
<feature type="domain" description="AMP-activated protein kinase glycogen-binding" evidence="2">
    <location>
        <begin position="298"/>
        <end position="351"/>
    </location>
</feature>
<dbReference type="InterPro" id="IPR032640">
    <property type="entry name" value="AMPK1_CBM"/>
</dbReference>
<dbReference type="PANTHER" id="PTHR10343:SF84">
    <property type="entry name" value="5'-AMP-ACTIVATED PROTEIN KINASE SUBUNIT BETA-1"/>
    <property type="match status" value="1"/>
</dbReference>
<dbReference type="InterPro" id="IPR014756">
    <property type="entry name" value="Ig_E-set"/>
</dbReference>
<dbReference type="InterPro" id="IPR013783">
    <property type="entry name" value="Ig-like_fold"/>
</dbReference>
<organism evidence="3 4">
    <name type="scientific">Nibribacter ruber</name>
    <dbReference type="NCBI Taxonomy" id="2698458"/>
    <lineage>
        <taxon>Bacteria</taxon>
        <taxon>Pseudomonadati</taxon>
        <taxon>Bacteroidota</taxon>
        <taxon>Cytophagia</taxon>
        <taxon>Cytophagales</taxon>
        <taxon>Hymenobacteraceae</taxon>
        <taxon>Nibribacter</taxon>
    </lineage>
</organism>
<sequence>MKKYSVKDGKMHIELSKNLSPAALDSFMVQFNLHDLGLERLFQKQLADSLEQQGWQVEMAGNLFVISKSLLGSVNVANSLEKLRMTEKVLGPEASAAANHQVKYAVNKFRNKAPFTVKDSVVTFYLKGNPQARKVYLAGSFNTWSEDNLAMHKTDSGWVANLKLSPGKHWYKFVVDGNWTTDRDNQIWEDDGHGNVNSVFFVPNHLFSLKGFLNARKVFLAGSFNEWRERELAMVKTAEGWQLPLYLNQGTHSYKFIVDGKWYQDVANAEKLPDENGGFNSVVRRGASHVFTLDGFPQAQKVVLSGSFNNWKEHELFMRKTATGWELPYTLGPGNHEYKFIVDGQWMADPKNLPPGHARDGNSLLVFQPNYTFVFKNRPQAKRVSVAGDFNNWNPEGNPMRKVGNDWQLPVFLPMGKNRYKFIVDGEWILDPANPLWEQNEYRTGNSILWLESKQ</sequence>
<dbReference type="Proteomes" id="UP000464214">
    <property type="component" value="Chromosome"/>
</dbReference>
<accession>A0A6P1NZ52</accession>
<dbReference type="PANTHER" id="PTHR10343">
    <property type="entry name" value="5'-AMP-ACTIVATED PROTEIN KINASE , BETA SUBUNIT"/>
    <property type="match status" value="1"/>
</dbReference>
<evidence type="ECO:0000259" key="2">
    <source>
        <dbReference type="Pfam" id="PF16561"/>
    </source>
</evidence>
<dbReference type="RefSeq" id="WP_160688350.1">
    <property type="nucleotide sequence ID" value="NZ_CP047897.1"/>
</dbReference>
<feature type="domain" description="AMP-activated protein kinase glycogen-binding" evidence="2">
    <location>
        <begin position="214"/>
        <end position="283"/>
    </location>
</feature>
<dbReference type="CDD" id="cd02859">
    <property type="entry name" value="E_set_AMPKbeta_like_N"/>
    <property type="match status" value="3"/>
</dbReference>
<dbReference type="AlphaFoldDB" id="A0A6P1NZ52"/>
<proteinExistence type="inferred from homology"/>
<feature type="domain" description="AMP-activated protein kinase glycogen-binding" evidence="2">
    <location>
        <begin position="374"/>
        <end position="445"/>
    </location>
</feature>